<dbReference type="GeneID" id="117542272"/>
<dbReference type="RefSeq" id="XP_034065729.1">
    <property type="nucleotide sequence ID" value="XM_034209838.1"/>
</dbReference>
<feature type="domain" description="PiggyBac transposable element-derived protein" evidence="1">
    <location>
        <begin position="1"/>
        <end position="318"/>
    </location>
</feature>
<reference evidence="3" key="1">
    <citation type="submission" date="2025-08" db="UniProtKB">
        <authorList>
            <consortium name="RefSeq"/>
        </authorList>
    </citation>
    <scope>IDENTIFICATION</scope>
</reference>
<proteinExistence type="predicted"/>
<dbReference type="Proteomes" id="UP000515161">
    <property type="component" value="Unplaced"/>
</dbReference>
<dbReference type="Pfam" id="PF13843">
    <property type="entry name" value="DDE_Tnp_1_7"/>
    <property type="match status" value="1"/>
</dbReference>
<evidence type="ECO:0000313" key="2">
    <source>
        <dbReference type="Proteomes" id="UP000515161"/>
    </source>
</evidence>
<accession>A0A6P8TNI8</accession>
<dbReference type="PANTHER" id="PTHR46599:SF3">
    <property type="entry name" value="PIGGYBAC TRANSPOSABLE ELEMENT-DERIVED PROTEIN 4"/>
    <property type="match status" value="1"/>
</dbReference>
<dbReference type="KEGG" id="gacu:117542272"/>
<evidence type="ECO:0000259" key="1">
    <source>
        <dbReference type="Pfam" id="PF13843"/>
    </source>
</evidence>
<dbReference type="InterPro" id="IPR029526">
    <property type="entry name" value="PGBD"/>
</dbReference>
<evidence type="ECO:0000313" key="3">
    <source>
        <dbReference type="RefSeq" id="XP_034065729.1"/>
    </source>
</evidence>
<dbReference type="AlphaFoldDB" id="A0A6P8TNI8"/>
<dbReference type="InParanoid" id="A0A6P8TNI8"/>
<keyword evidence="2" id="KW-1185">Reference proteome</keyword>
<gene>
    <name evidence="3" type="primary">LOC117542272</name>
</gene>
<organism evidence="2 3">
    <name type="scientific">Gymnodraco acuticeps</name>
    <name type="common">Antarctic dragonfish</name>
    <dbReference type="NCBI Taxonomy" id="8218"/>
    <lineage>
        <taxon>Eukaryota</taxon>
        <taxon>Metazoa</taxon>
        <taxon>Chordata</taxon>
        <taxon>Craniata</taxon>
        <taxon>Vertebrata</taxon>
        <taxon>Euteleostomi</taxon>
        <taxon>Actinopterygii</taxon>
        <taxon>Neopterygii</taxon>
        <taxon>Teleostei</taxon>
        <taxon>Neoteleostei</taxon>
        <taxon>Acanthomorphata</taxon>
        <taxon>Eupercaria</taxon>
        <taxon>Perciformes</taxon>
        <taxon>Notothenioidei</taxon>
        <taxon>Bathydraconidae</taxon>
        <taxon>Gymnodraco</taxon>
    </lineage>
</organism>
<name>A0A6P8TNI8_GYMAC</name>
<dbReference type="OrthoDB" id="118105at2759"/>
<dbReference type="PANTHER" id="PTHR46599">
    <property type="entry name" value="PIGGYBAC TRANSPOSABLE ELEMENT-DERIVED PROTEIN 4"/>
    <property type="match status" value="1"/>
</dbReference>
<sequence>MALLKLDNVLDYWRKDHFVSVPLPAQVMSRDRYRTISWNLHLSDPDEDFQNDSKKGTPHHDRLFRLRPLMDTIKTACKAFYHPHKYLAVDERMVASKAKTGMTQYMKAKPTKWGFKLFVIADSRNGYTIEFSVYTGKSDILSGHGLSYDVVMSLVQAGYLGTGYHIYMDNFYTSPKLFKALHALKFAACGTYRENRKDCPRPQTNALTKKSKRGSIRRIREGPLVFVKWMDNRDVAVCSTIHEAYSGNTVQRRQKQRDGSWIRVETPCPTPVAEYNAHMGGVDLSDQLIQYYSSKHKTMRWYRSLFYHFLDIATTNSYIMYKEVCLSQQKKPMTHRAFMEELSAELCGKPVHTPPVRAPAAHLPVPIADVQAASDRATTGRRKCEHCYFQGKRKDTPWKCKQCDVALCVSLERNCFEAWHEDLI</sequence>
<protein>
    <submittedName>
        <fullName evidence="3">PiggyBac transposable element-derived protein 4-like</fullName>
    </submittedName>
</protein>